<dbReference type="EC" id="7.2.2.12" evidence="8"/>
<dbReference type="SFLD" id="SFLDS00003">
    <property type="entry name" value="Haloacid_Dehalogenase"/>
    <property type="match status" value="1"/>
</dbReference>
<dbReference type="PANTHER" id="PTHR48085">
    <property type="entry name" value="CADMIUM/ZINC-TRANSPORTING ATPASE HMA2-RELATED"/>
    <property type="match status" value="1"/>
</dbReference>
<dbReference type="Gene3D" id="2.70.150.10">
    <property type="entry name" value="Calcium-transporting ATPase, cytoplasmic transduction domain A"/>
    <property type="match status" value="1"/>
</dbReference>
<dbReference type="SFLD" id="SFLDG00002">
    <property type="entry name" value="C1.7:_P-type_atpase_like"/>
    <property type="match status" value="1"/>
</dbReference>
<name>A0ABW9J9B6_9SPHI</name>
<dbReference type="InterPro" id="IPR023298">
    <property type="entry name" value="ATPase_P-typ_TM_dom_sf"/>
</dbReference>
<comment type="caution">
    <text evidence="12">The sequence shown here is derived from an EMBL/GenBank/DDBJ whole genome shotgun (WGS) entry which is preliminary data.</text>
</comment>
<evidence type="ECO:0000259" key="11">
    <source>
        <dbReference type="Pfam" id="PF00122"/>
    </source>
</evidence>
<protein>
    <recommendedName>
        <fullName evidence="8">P-type Zn(2+) transporter</fullName>
        <ecNumber evidence="8">7.2.2.12</ecNumber>
    </recommendedName>
</protein>
<keyword evidence="4 10" id="KW-0479">Metal-binding</keyword>
<accession>A0ABW9J9B6</accession>
<keyword evidence="7 10" id="KW-0472">Membrane</keyword>
<feature type="transmembrane region" description="Helical" evidence="10">
    <location>
        <begin position="69"/>
        <end position="87"/>
    </location>
</feature>
<feature type="domain" description="P-type ATPase A" evidence="11">
    <location>
        <begin position="154"/>
        <end position="253"/>
    </location>
</feature>
<feature type="transmembrane region" description="Helical" evidence="10">
    <location>
        <begin position="42"/>
        <end position="63"/>
    </location>
</feature>
<keyword evidence="6 10" id="KW-1133">Transmembrane helix</keyword>
<dbReference type="SFLD" id="SFLDF00027">
    <property type="entry name" value="p-type_atpase"/>
    <property type="match status" value="1"/>
</dbReference>
<dbReference type="InterPro" id="IPR023214">
    <property type="entry name" value="HAD_sf"/>
</dbReference>
<dbReference type="Pfam" id="PF00122">
    <property type="entry name" value="E1-E2_ATPase"/>
    <property type="match status" value="1"/>
</dbReference>
<dbReference type="InterPro" id="IPR023299">
    <property type="entry name" value="ATPase_P-typ_cyto_dom_N"/>
</dbReference>
<evidence type="ECO:0000256" key="7">
    <source>
        <dbReference type="ARBA" id="ARBA00023136"/>
    </source>
</evidence>
<evidence type="ECO:0000313" key="12">
    <source>
        <dbReference type="EMBL" id="MFN0257143.1"/>
    </source>
</evidence>
<dbReference type="SUPFAM" id="SSF56784">
    <property type="entry name" value="HAD-like"/>
    <property type="match status" value="1"/>
</dbReference>
<feature type="transmembrane region" description="Helical" evidence="10">
    <location>
        <begin position="601"/>
        <end position="621"/>
    </location>
</feature>
<keyword evidence="10" id="KW-1003">Cell membrane</keyword>
<evidence type="ECO:0000256" key="4">
    <source>
        <dbReference type="ARBA" id="ARBA00022723"/>
    </source>
</evidence>
<evidence type="ECO:0000256" key="1">
    <source>
        <dbReference type="ARBA" id="ARBA00004370"/>
    </source>
</evidence>
<evidence type="ECO:0000256" key="8">
    <source>
        <dbReference type="ARBA" id="ARBA00039097"/>
    </source>
</evidence>
<dbReference type="Gene3D" id="3.40.50.1000">
    <property type="entry name" value="HAD superfamily/HAD-like"/>
    <property type="match status" value="1"/>
</dbReference>
<dbReference type="EMBL" id="SSHJ02000008">
    <property type="protein sequence ID" value="MFN0257143.1"/>
    <property type="molecule type" value="Genomic_DNA"/>
</dbReference>
<dbReference type="NCBIfam" id="TIGR01525">
    <property type="entry name" value="ATPase-IB_hvy"/>
    <property type="match status" value="1"/>
</dbReference>
<dbReference type="InterPro" id="IPR018303">
    <property type="entry name" value="ATPase_P-typ_P_site"/>
</dbReference>
<dbReference type="SUPFAM" id="SSF81653">
    <property type="entry name" value="Calcium ATPase, transduction domain A"/>
    <property type="match status" value="1"/>
</dbReference>
<dbReference type="InterPro" id="IPR051014">
    <property type="entry name" value="Cation_Transport_ATPase_IB"/>
</dbReference>
<dbReference type="SUPFAM" id="SSF81665">
    <property type="entry name" value="Calcium ATPase, transmembrane domain M"/>
    <property type="match status" value="1"/>
</dbReference>
<dbReference type="Gene3D" id="3.40.1110.10">
    <property type="entry name" value="Calcium-transporting ATPase, cytoplasmic domain N"/>
    <property type="match status" value="1"/>
</dbReference>
<keyword evidence="10" id="KW-0067">ATP-binding</keyword>
<feature type="transmembrane region" description="Helical" evidence="10">
    <location>
        <begin position="627"/>
        <end position="646"/>
    </location>
</feature>
<evidence type="ECO:0000313" key="13">
    <source>
        <dbReference type="Proteomes" id="UP001517247"/>
    </source>
</evidence>
<evidence type="ECO:0000256" key="3">
    <source>
        <dbReference type="ARBA" id="ARBA00022692"/>
    </source>
</evidence>
<dbReference type="InterPro" id="IPR044492">
    <property type="entry name" value="P_typ_ATPase_HD_dom"/>
</dbReference>
<organism evidence="12 13">
    <name type="scientific">Pedobacter ureilyticus</name>
    <dbReference type="NCBI Taxonomy" id="1393051"/>
    <lineage>
        <taxon>Bacteria</taxon>
        <taxon>Pseudomonadati</taxon>
        <taxon>Bacteroidota</taxon>
        <taxon>Sphingobacteriia</taxon>
        <taxon>Sphingobacteriales</taxon>
        <taxon>Sphingobacteriaceae</taxon>
        <taxon>Pedobacter</taxon>
    </lineage>
</organism>
<dbReference type="RefSeq" id="WP_138724220.1">
    <property type="nucleotide sequence ID" value="NZ_SSHJ02000008.1"/>
</dbReference>
<dbReference type="PROSITE" id="PS00154">
    <property type="entry name" value="ATPASE_E1_E2"/>
    <property type="match status" value="1"/>
</dbReference>
<feature type="transmembrane region" description="Helical" evidence="10">
    <location>
        <begin position="304"/>
        <end position="325"/>
    </location>
</feature>
<comment type="subcellular location">
    <subcellularLocation>
        <location evidence="10">Cell membrane</location>
    </subcellularLocation>
    <subcellularLocation>
        <location evidence="1">Membrane</location>
    </subcellularLocation>
</comment>
<feature type="transmembrane region" description="Helical" evidence="10">
    <location>
        <begin position="272"/>
        <end position="292"/>
    </location>
</feature>
<dbReference type="InterPro" id="IPR027256">
    <property type="entry name" value="P-typ_ATPase_IB"/>
</dbReference>
<evidence type="ECO:0000256" key="10">
    <source>
        <dbReference type="RuleBase" id="RU362081"/>
    </source>
</evidence>
<dbReference type="InterPro" id="IPR008250">
    <property type="entry name" value="ATPase_P-typ_transduc_dom_A_sf"/>
</dbReference>
<keyword evidence="5" id="KW-1278">Translocase</keyword>
<keyword evidence="10" id="KW-0547">Nucleotide-binding</keyword>
<evidence type="ECO:0000256" key="6">
    <source>
        <dbReference type="ARBA" id="ARBA00022989"/>
    </source>
</evidence>
<comment type="catalytic activity">
    <reaction evidence="9">
        <text>Zn(2+)(in) + ATP + H2O = Zn(2+)(out) + ADP + phosphate + H(+)</text>
        <dbReference type="Rhea" id="RHEA:20621"/>
        <dbReference type="ChEBI" id="CHEBI:15377"/>
        <dbReference type="ChEBI" id="CHEBI:15378"/>
        <dbReference type="ChEBI" id="CHEBI:29105"/>
        <dbReference type="ChEBI" id="CHEBI:30616"/>
        <dbReference type="ChEBI" id="CHEBI:43474"/>
        <dbReference type="ChEBI" id="CHEBI:456216"/>
        <dbReference type="EC" id="7.2.2.12"/>
    </reaction>
</comment>
<proteinExistence type="inferred from homology"/>
<dbReference type="NCBIfam" id="TIGR01494">
    <property type="entry name" value="ATPase_P-type"/>
    <property type="match status" value="1"/>
</dbReference>
<dbReference type="InterPro" id="IPR036412">
    <property type="entry name" value="HAD-like_sf"/>
</dbReference>
<sequence>MAPHQHHADGCCGHQHQHYNHTEEHDHDHDHDHGDASSFKTYLPAIASFVLLLLAIALDYFSAPFFEGYLRLGWYLLAYIPVAWPVVREAFTTIIKGDIFTEFLLMALATIGAFALGEYPEAVAVMLFYSIGELFQGAAVSRAKNNIKALLDVRPDIATVFRDGEYISVDPKEVAIGEILQLKAGEKAPLDGELESDSASFNTAALTGESKPKTIRKGEQVLAGMLNLEGVITLKVAKKFEDSALSKILDLVQNASAKKAKTELLIRRFAKIYTPIVFFLAIALTFLPYFFVANYDFNIWLYRALVFLVISCPCALVISIPLGYFGGIGAASANGILFKGSNYLDLITKVNTVVLDKTGTLTQGVFKVKEIQSEVPEKEFINYLASIENQSTHPIAKAIVTYNGDNNLLSVQNVTEIAGHGLKAEINGNEVLAGNGKLLKQMGVVYPTEADEKVETTVLLAIGRKYAGFVTIADEAKPDAKQAIVALHSVGVNKIVMLSGDKTSITQKVATDLGVDEAYGDLLPEDKVTQLEKIKTEPNRVITFVGDGINDAPVLALSDVGIAMGALGSDVAIETADVVIQNDMPSKIATAIKIGHATKKIVYQNIGLAFGVKAFVLILGAGGLATMWEAVFADVGVAFLAILNAVRIQRMKF</sequence>
<comment type="similarity">
    <text evidence="2 10">Belongs to the cation transport ATPase (P-type) (TC 3.A.3) family. Type IB subfamily.</text>
</comment>
<keyword evidence="3 10" id="KW-0812">Transmembrane</keyword>
<gene>
    <name evidence="12" type="ORF">E6A44_016250</name>
</gene>
<reference evidence="12 13" key="1">
    <citation type="submission" date="2024-12" db="EMBL/GenBank/DDBJ databases">
        <authorList>
            <person name="Hu S."/>
        </authorList>
    </citation>
    <scope>NUCLEOTIDE SEQUENCE [LARGE SCALE GENOMIC DNA]</scope>
    <source>
        <strain evidence="12 13">THG-T11</strain>
    </source>
</reference>
<dbReference type="Proteomes" id="UP001517247">
    <property type="component" value="Unassembled WGS sequence"/>
</dbReference>
<dbReference type="PRINTS" id="PR00119">
    <property type="entry name" value="CATATPASE"/>
</dbReference>
<evidence type="ECO:0000256" key="2">
    <source>
        <dbReference type="ARBA" id="ARBA00006024"/>
    </source>
</evidence>
<keyword evidence="13" id="KW-1185">Reference proteome</keyword>
<dbReference type="PANTHER" id="PTHR48085:SF5">
    <property type="entry name" value="CADMIUM_ZINC-TRANSPORTING ATPASE HMA4-RELATED"/>
    <property type="match status" value="1"/>
</dbReference>
<dbReference type="InterPro" id="IPR059000">
    <property type="entry name" value="ATPase_P-type_domA"/>
</dbReference>
<dbReference type="PRINTS" id="PR00941">
    <property type="entry name" value="CDATPASE"/>
</dbReference>
<dbReference type="NCBIfam" id="TIGR01512">
    <property type="entry name" value="ATPase-IB2_Cd"/>
    <property type="match status" value="1"/>
</dbReference>
<evidence type="ECO:0000256" key="5">
    <source>
        <dbReference type="ARBA" id="ARBA00022967"/>
    </source>
</evidence>
<dbReference type="InterPro" id="IPR001757">
    <property type="entry name" value="P_typ_ATPase"/>
</dbReference>
<evidence type="ECO:0000256" key="9">
    <source>
        <dbReference type="ARBA" id="ARBA00047308"/>
    </source>
</evidence>
<dbReference type="Pfam" id="PF00702">
    <property type="entry name" value="Hydrolase"/>
    <property type="match status" value="1"/>
</dbReference>